<dbReference type="GO" id="GO:0003697">
    <property type="term" value="F:single-stranded DNA binding"/>
    <property type="evidence" value="ECO:0007669"/>
    <property type="project" value="TreeGrafter"/>
</dbReference>
<dbReference type="InterPro" id="IPR052709">
    <property type="entry name" value="Transposase-MT_Hybrid"/>
</dbReference>
<dbReference type="GO" id="GO:0015074">
    <property type="term" value="P:DNA integration"/>
    <property type="evidence" value="ECO:0007669"/>
    <property type="project" value="TreeGrafter"/>
</dbReference>
<dbReference type="EMBL" id="BMAU01021180">
    <property type="protein sequence ID" value="GFX94749.1"/>
    <property type="molecule type" value="Genomic_DNA"/>
</dbReference>
<dbReference type="GO" id="GO:0046975">
    <property type="term" value="F:histone H3K36 methyltransferase activity"/>
    <property type="evidence" value="ECO:0007669"/>
    <property type="project" value="TreeGrafter"/>
</dbReference>
<dbReference type="InterPro" id="IPR001888">
    <property type="entry name" value="Transposase_1"/>
</dbReference>
<dbReference type="GO" id="GO:0003690">
    <property type="term" value="F:double-stranded DNA binding"/>
    <property type="evidence" value="ECO:0007669"/>
    <property type="project" value="TreeGrafter"/>
</dbReference>
<dbReference type="Proteomes" id="UP000887159">
    <property type="component" value="Unassembled WGS sequence"/>
</dbReference>
<name>A0A8X6RLR3_TRICX</name>
<dbReference type="InterPro" id="IPR040676">
    <property type="entry name" value="DUF5641"/>
</dbReference>
<evidence type="ECO:0000313" key="3">
    <source>
        <dbReference type="Proteomes" id="UP000887159"/>
    </source>
</evidence>
<protein>
    <recommendedName>
        <fullName evidence="1">DUF5641 domain-containing protein</fullName>
    </recommendedName>
</protein>
<evidence type="ECO:0000313" key="2">
    <source>
        <dbReference type="EMBL" id="GFX94749.1"/>
    </source>
</evidence>
<dbReference type="PANTHER" id="PTHR46060">
    <property type="entry name" value="MARINER MOS1 TRANSPOSASE-LIKE PROTEIN"/>
    <property type="match status" value="1"/>
</dbReference>
<dbReference type="GO" id="GO:0044774">
    <property type="term" value="P:mitotic DNA integrity checkpoint signaling"/>
    <property type="evidence" value="ECO:0007669"/>
    <property type="project" value="TreeGrafter"/>
</dbReference>
<comment type="caution">
    <text evidence="2">The sequence shown here is derived from an EMBL/GenBank/DDBJ whole genome shotgun (WGS) entry which is preliminary data.</text>
</comment>
<dbReference type="PANTHER" id="PTHR46060:SF2">
    <property type="entry name" value="HISTONE-LYSINE N-METHYLTRANSFERASE SETMAR"/>
    <property type="match status" value="1"/>
</dbReference>
<dbReference type="GO" id="GO:0044547">
    <property type="term" value="F:DNA topoisomerase binding"/>
    <property type="evidence" value="ECO:0007669"/>
    <property type="project" value="TreeGrafter"/>
</dbReference>
<dbReference type="Gene3D" id="3.30.420.10">
    <property type="entry name" value="Ribonuclease H-like superfamily/Ribonuclease H"/>
    <property type="match status" value="1"/>
</dbReference>
<accession>A0A8X6RLR3</accession>
<dbReference type="GO" id="GO:0005634">
    <property type="term" value="C:nucleus"/>
    <property type="evidence" value="ECO:0007669"/>
    <property type="project" value="TreeGrafter"/>
</dbReference>
<gene>
    <name evidence="2" type="primary">NCL1_63474</name>
    <name evidence="2" type="ORF">TNCV_1636111</name>
</gene>
<dbReference type="Pfam" id="PF01359">
    <property type="entry name" value="Transposase_1"/>
    <property type="match status" value="1"/>
</dbReference>
<dbReference type="GO" id="GO:0000729">
    <property type="term" value="P:DNA double-strand break processing"/>
    <property type="evidence" value="ECO:0007669"/>
    <property type="project" value="TreeGrafter"/>
</dbReference>
<dbReference type="GO" id="GO:0035861">
    <property type="term" value="C:site of double-strand break"/>
    <property type="evidence" value="ECO:0007669"/>
    <property type="project" value="TreeGrafter"/>
</dbReference>
<feature type="domain" description="DUF5641" evidence="1">
    <location>
        <begin position="1"/>
        <end position="36"/>
    </location>
</feature>
<reference evidence="2" key="1">
    <citation type="submission" date="2020-08" db="EMBL/GenBank/DDBJ databases">
        <title>Multicomponent nature underlies the extraordinary mechanical properties of spider dragline silk.</title>
        <authorList>
            <person name="Kono N."/>
            <person name="Nakamura H."/>
            <person name="Mori M."/>
            <person name="Yoshida Y."/>
            <person name="Ohtoshi R."/>
            <person name="Malay A.D."/>
            <person name="Moran D.A.P."/>
            <person name="Tomita M."/>
            <person name="Numata K."/>
            <person name="Arakawa K."/>
        </authorList>
    </citation>
    <scope>NUCLEOTIDE SEQUENCE</scope>
</reference>
<dbReference type="GO" id="GO:0006303">
    <property type="term" value="P:double-strand break repair via nonhomologous end joining"/>
    <property type="evidence" value="ECO:0007669"/>
    <property type="project" value="TreeGrafter"/>
</dbReference>
<evidence type="ECO:0000259" key="1">
    <source>
        <dbReference type="Pfam" id="PF18701"/>
    </source>
</evidence>
<keyword evidence="3" id="KW-1185">Reference proteome</keyword>
<sequence>MARVLQVHPGNDGLVRVATVKTQDSVLKRPVHRLHQLPMYPNYIVGYDMRMVDFRHRSPSLEKFVYASLTASSPHLSFSEDGWLLDGTSDCWDNQLLLLHNRVARVKNSWQHVMSLSPDVSLKAFAQSWIQKEDPCLSATPIITKKHDGWNFHLRSLSKRNEINPFLKRMVTEDEKWVTYYKTVRKRSWSKCGEAAQTMAKPGLTARKVLLCIWWDWKGIIY</sequence>
<dbReference type="GO" id="GO:0000014">
    <property type="term" value="F:single-stranded DNA endodeoxyribonuclease activity"/>
    <property type="evidence" value="ECO:0007669"/>
    <property type="project" value="TreeGrafter"/>
</dbReference>
<dbReference type="GO" id="GO:0042800">
    <property type="term" value="F:histone H3K4 methyltransferase activity"/>
    <property type="evidence" value="ECO:0007669"/>
    <property type="project" value="TreeGrafter"/>
</dbReference>
<dbReference type="GO" id="GO:0000793">
    <property type="term" value="C:condensed chromosome"/>
    <property type="evidence" value="ECO:0007669"/>
    <property type="project" value="TreeGrafter"/>
</dbReference>
<organism evidence="2 3">
    <name type="scientific">Trichonephila clavipes</name>
    <name type="common">Golden silk orbweaver</name>
    <name type="synonym">Nephila clavipes</name>
    <dbReference type="NCBI Taxonomy" id="2585209"/>
    <lineage>
        <taxon>Eukaryota</taxon>
        <taxon>Metazoa</taxon>
        <taxon>Ecdysozoa</taxon>
        <taxon>Arthropoda</taxon>
        <taxon>Chelicerata</taxon>
        <taxon>Arachnida</taxon>
        <taxon>Araneae</taxon>
        <taxon>Araneomorphae</taxon>
        <taxon>Entelegynae</taxon>
        <taxon>Araneoidea</taxon>
        <taxon>Nephilidae</taxon>
        <taxon>Trichonephila</taxon>
    </lineage>
</organism>
<proteinExistence type="predicted"/>
<dbReference type="AlphaFoldDB" id="A0A8X6RLR3"/>
<dbReference type="Pfam" id="PF18701">
    <property type="entry name" value="DUF5641"/>
    <property type="match status" value="1"/>
</dbReference>
<dbReference type="InterPro" id="IPR036397">
    <property type="entry name" value="RNaseH_sf"/>
</dbReference>
<dbReference type="GO" id="GO:0031297">
    <property type="term" value="P:replication fork processing"/>
    <property type="evidence" value="ECO:0007669"/>
    <property type="project" value="TreeGrafter"/>
</dbReference>